<evidence type="ECO:0000256" key="6">
    <source>
        <dbReference type="PIRSR" id="PIRSR638970-1"/>
    </source>
</evidence>
<comment type="subcellular location">
    <subcellularLocation>
        <location evidence="1">Secreted</location>
    </subcellularLocation>
</comment>
<dbReference type="SUPFAM" id="SSF49863">
    <property type="entry name" value="Hyaluronate lyase-like, C-terminal domain"/>
    <property type="match status" value="1"/>
</dbReference>
<reference evidence="12" key="1">
    <citation type="journal article" date="2019" name="Int. J. Syst. Evol. Microbiol.">
        <title>The Global Catalogue of Microorganisms (GCM) 10K type strain sequencing project: providing services to taxonomists for standard genome sequencing and annotation.</title>
        <authorList>
            <consortium name="The Broad Institute Genomics Platform"/>
            <consortium name="The Broad Institute Genome Sequencing Center for Infectious Disease"/>
            <person name="Wu L."/>
            <person name="Ma J."/>
        </authorList>
    </citation>
    <scope>NUCLEOTIDE SEQUENCE [LARGE SCALE GENOMIC DNA]</scope>
    <source>
        <strain evidence="12">NBRC 15640</strain>
    </source>
</reference>
<dbReference type="InterPro" id="IPR011013">
    <property type="entry name" value="Gal_mutarotase_sf_dom"/>
</dbReference>
<dbReference type="PANTHER" id="PTHR38481">
    <property type="entry name" value="HYALURONATE LYASE"/>
    <property type="match status" value="1"/>
</dbReference>
<dbReference type="Gene3D" id="1.50.10.100">
    <property type="entry name" value="Chondroitin AC/alginate lyase"/>
    <property type="match status" value="1"/>
</dbReference>
<dbReference type="Proteomes" id="UP001156690">
    <property type="component" value="Unassembled WGS sequence"/>
</dbReference>
<dbReference type="GO" id="GO:0005576">
    <property type="term" value="C:extracellular region"/>
    <property type="evidence" value="ECO:0007669"/>
    <property type="project" value="UniProtKB-SubCell"/>
</dbReference>
<feature type="active site" evidence="6">
    <location>
        <position position="253"/>
    </location>
</feature>
<feature type="domain" description="Carbohydrate-binding module family 96" evidence="10">
    <location>
        <begin position="901"/>
        <end position="1062"/>
    </location>
</feature>
<keyword evidence="5" id="KW-0456">Lyase</keyword>
<feature type="active site" evidence="6">
    <location>
        <position position="262"/>
    </location>
</feature>
<evidence type="ECO:0000256" key="5">
    <source>
        <dbReference type="ARBA" id="ARBA00023239"/>
    </source>
</evidence>
<dbReference type="NCBIfam" id="NF033679">
    <property type="entry name" value="DNRLRE_dom"/>
    <property type="match status" value="2"/>
</dbReference>
<organism evidence="11 12">
    <name type="scientific">Vibrio penaeicida</name>
    <dbReference type="NCBI Taxonomy" id="104609"/>
    <lineage>
        <taxon>Bacteria</taxon>
        <taxon>Pseudomonadati</taxon>
        <taxon>Pseudomonadota</taxon>
        <taxon>Gammaproteobacteria</taxon>
        <taxon>Vibrionales</taxon>
        <taxon>Vibrionaceae</taxon>
        <taxon>Vibrio</taxon>
    </lineage>
</organism>
<dbReference type="EMBL" id="BSNX01000008">
    <property type="protein sequence ID" value="GLQ71783.1"/>
    <property type="molecule type" value="Genomic_DNA"/>
</dbReference>
<evidence type="ECO:0000256" key="3">
    <source>
        <dbReference type="ARBA" id="ARBA00022525"/>
    </source>
</evidence>
<dbReference type="Pfam" id="PF02278">
    <property type="entry name" value="Lyase_8"/>
    <property type="match status" value="1"/>
</dbReference>
<evidence type="ECO:0000259" key="8">
    <source>
        <dbReference type="Pfam" id="PF02278"/>
    </source>
</evidence>
<evidence type="ECO:0000313" key="11">
    <source>
        <dbReference type="EMBL" id="GLQ71783.1"/>
    </source>
</evidence>
<sequence>MKNMKTLCVLKKSTLAIFLGLAAIPTVVAMTTDALAEVSAPSTNEAEILNGVAQKMAAYIDENNEPTSDVGSWLIPVSEGGLFDPATGQWSDIDYVSSTRAALPVLEHLDRLLALAQCYTNTQCNQNSEPALLSVISAGMQQFADAQYSHQNWWFNYIGIPHPVGELLVYVKANNIPVTPSAYQALVNAKYLNARSHWSYGRGANAIDIAIANMYSGVVRENSERLSYYSNQALNEIGRSDIGINADKSFFAHGPMLNTNSYGWVLVMRTLQVESYTRDYYSMSSTSQNALESFMDQGMYPTFRGRYHDYLTGGRGGVSRENNLGRGFSTETLARLNPDRAAHFQLVNQVTSGQTSSDQMPYRGVKGYWNGDYLLKNEQSYQYSSLTHSTRTMAIEQGNGENLLGSLISMGSHSIRISGDEYYNIFPLWDWLKIPGVTGRQGQSMNQGWNSRGIAFSGVMSAANNAIMVHSQNKFGVTVKKANFVFSDAIVAMSSDVTSVEDGQVTTSLDQNWYRSGVTIGLTNGDSNTMTSGTQSYSGDQLSYLLHNGIAYLPLDNSMYHVNVEERTGQWTRVNASQSDRDITGTVFTSWIDHGNRPTNQTFSYAIYPAQTAASVSTLNPRDRFATYQEGDTLVAYDQRDDVLQLVLREAGQWSNGDFTLVSDKPGMYIVTNASSAQPTLYFADPNQTYGSASVSLFNSYGGASEQVLAPNYQQTNVSSVTLNMGDIAVQPDLVIDASDDTFVRFGSYSNDNYGSSNKLSVKADSNSSYRRHVLLKFPIDQVNISALNTATLELSVFNSGSSQPVVAYKVDDQAWEESSVTANSAPNSGDQIAAETNNNGVFRWDISQVLRDASSQGRATISIKLLVANSGQSNWITFNSKESTETGPVINIDYDPIVEQVNVVEDAYIQGGSSANTNFGQDARLIVKLDPNSSSYTRESVLKFPISHLNSSALNLAELSLQVKNIGQAMTLRVAEIDSSWSEGDVTYKNLNRGTSNPIASNLTTQDQVVSINITDLVIAALEQGKEQISLRLYSLEQGGNKYATFYSKDSAFEPPRLIISSY</sequence>
<gene>
    <name evidence="11" type="ORF">GCM10007932_11430</name>
</gene>
<comment type="caution">
    <text evidence="11">The sequence shown here is derived from an EMBL/GenBank/DDBJ whole genome shotgun (WGS) entry which is preliminary data.</text>
</comment>
<evidence type="ECO:0000256" key="4">
    <source>
        <dbReference type="ARBA" id="ARBA00022729"/>
    </source>
</evidence>
<evidence type="ECO:0000259" key="10">
    <source>
        <dbReference type="Pfam" id="PF24517"/>
    </source>
</evidence>
<comment type="similarity">
    <text evidence="2">Belongs to the polysaccharide lyase 8 family.</text>
</comment>
<dbReference type="InterPro" id="IPR038970">
    <property type="entry name" value="Lyase_8"/>
</dbReference>
<protein>
    <recommendedName>
        <fullName evidence="13">DNRLRE domain-containing protein</fullName>
    </recommendedName>
</protein>
<evidence type="ECO:0000256" key="7">
    <source>
        <dbReference type="SAM" id="SignalP"/>
    </source>
</evidence>
<feature type="domain" description="Polysaccharide lyase family 8 central" evidence="8">
    <location>
        <begin position="366"/>
        <end position="610"/>
    </location>
</feature>
<dbReference type="GO" id="GO:0030246">
    <property type="term" value="F:carbohydrate binding"/>
    <property type="evidence" value="ECO:0007669"/>
    <property type="project" value="InterPro"/>
</dbReference>
<keyword evidence="12" id="KW-1185">Reference proteome</keyword>
<evidence type="ECO:0000256" key="2">
    <source>
        <dbReference type="ARBA" id="ARBA00006699"/>
    </source>
</evidence>
<evidence type="ECO:0008006" key="13">
    <source>
        <dbReference type="Google" id="ProtNLM"/>
    </source>
</evidence>
<dbReference type="InterPro" id="IPR014718">
    <property type="entry name" value="GH-type_carb-bd"/>
</dbReference>
<dbReference type="InterPro" id="IPR012970">
    <property type="entry name" value="Lyase_8_alpha_N"/>
</dbReference>
<accession>A0AAV5NNE9</accession>
<feature type="signal peptide" evidence="7">
    <location>
        <begin position="1"/>
        <end position="29"/>
    </location>
</feature>
<name>A0AAV5NNE9_9VIBR</name>
<keyword evidence="4 7" id="KW-0732">Signal</keyword>
<evidence type="ECO:0000259" key="9">
    <source>
        <dbReference type="Pfam" id="PF08124"/>
    </source>
</evidence>
<dbReference type="InterPro" id="IPR055372">
    <property type="entry name" value="CBM96"/>
</dbReference>
<dbReference type="Gene3D" id="2.70.98.10">
    <property type="match status" value="1"/>
</dbReference>
<feature type="domain" description="Carbohydrate-binding module family 96" evidence="10">
    <location>
        <begin position="737"/>
        <end position="893"/>
    </location>
</feature>
<evidence type="ECO:0000313" key="12">
    <source>
        <dbReference type="Proteomes" id="UP001156690"/>
    </source>
</evidence>
<feature type="chain" id="PRO_5044000183" description="DNRLRE domain-containing protein" evidence="7">
    <location>
        <begin position="30"/>
        <end position="1064"/>
    </location>
</feature>
<keyword evidence="3" id="KW-0964">Secreted</keyword>
<dbReference type="SUPFAM" id="SSF74650">
    <property type="entry name" value="Galactose mutarotase-like"/>
    <property type="match status" value="1"/>
</dbReference>
<dbReference type="GO" id="GO:0016837">
    <property type="term" value="F:carbon-oxygen lyase activity, acting on polysaccharides"/>
    <property type="evidence" value="ECO:0007669"/>
    <property type="project" value="UniProtKB-ARBA"/>
</dbReference>
<proteinExistence type="inferred from homology"/>
<dbReference type="SUPFAM" id="SSF48230">
    <property type="entry name" value="Chondroitin AC/alginate lyase"/>
    <property type="match status" value="1"/>
</dbReference>
<dbReference type="GO" id="GO:0005975">
    <property type="term" value="P:carbohydrate metabolic process"/>
    <property type="evidence" value="ECO:0007669"/>
    <property type="project" value="InterPro"/>
</dbReference>
<dbReference type="Pfam" id="PF08124">
    <property type="entry name" value="Lyase_8_N"/>
    <property type="match status" value="1"/>
</dbReference>
<dbReference type="AlphaFoldDB" id="A0AAV5NNE9"/>
<dbReference type="Pfam" id="PF24517">
    <property type="entry name" value="CBM96"/>
    <property type="match status" value="2"/>
</dbReference>
<feature type="active site" evidence="6">
    <location>
        <position position="315"/>
    </location>
</feature>
<feature type="domain" description="Polysaccharide lyase 8 N-terminal alpha-helical" evidence="9">
    <location>
        <begin position="86"/>
        <end position="336"/>
    </location>
</feature>
<evidence type="ECO:0000256" key="1">
    <source>
        <dbReference type="ARBA" id="ARBA00004613"/>
    </source>
</evidence>
<dbReference type="InterPro" id="IPR003159">
    <property type="entry name" value="Lyase_8_central_dom"/>
</dbReference>
<dbReference type="InterPro" id="IPR008929">
    <property type="entry name" value="Chondroitin_lyas"/>
</dbReference>
<dbReference type="InterPro" id="IPR011071">
    <property type="entry name" value="Lyase_8-like_C"/>
</dbReference>
<dbReference type="PANTHER" id="PTHR38481:SF1">
    <property type="entry name" value="HYALURONATE LYASE"/>
    <property type="match status" value="1"/>
</dbReference>